<name>A0A5K7ZHS4_9BACT</name>
<organism evidence="1 2">
    <name type="scientific">Desulfosarcina ovata subsp. sediminis</name>
    <dbReference type="NCBI Taxonomy" id="885957"/>
    <lineage>
        <taxon>Bacteria</taxon>
        <taxon>Pseudomonadati</taxon>
        <taxon>Thermodesulfobacteriota</taxon>
        <taxon>Desulfobacteria</taxon>
        <taxon>Desulfobacterales</taxon>
        <taxon>Desulfosarcinaceae</taxon>
        <taxon>Desulfosarcina</taxon>
    </lineage>
</organism>
<sequence length="538" mass="59701">MTDEKQTGNKTGDLSEVIGDGAATLGNLLSAFQTHMAGITKYTTDFFIPYVLAVNYFQRVESTRLYKENPQDSKDAYMGLLENNLELMTRSLDGSTQMMLAYLQNEVDGFAEAAKQLLFDFNFSKMKTFTARQADLMNSVVNGYPEAIAAIEPEYGFHFERGEHAKVDETDRFLLYRIAPSLPNVETRQDAKPVLIIPPYVLGANILGFLPGEQRSYAHCFANQGIPTYIRILKPFDATPALQVMTGEEDALDTQRFCETILKSHGKPVTLNGYCQGGYNALCTLLSGRLDGLVDAFITCVSPMDGTRSKGLAHFLSRLPKRFNDLAYGTKILPNGNEVADGQLMGWVYKLKSIDQEIPAAMFFRDVLMFARSKPGAQKVNKTAAALNYWLQNDRSDLPMEITRISYIAYNTPITSDGCLPVGLFGGKLDLNRIKEKKIPWLICYGTHDDLVEKETALAPLDFIEAEVTPFPKGHVAIATSWSAPDSACALHTRFENGKYRGPVRFHMDLDDALTKKSSLGANTKSSKSVTTKAGKER</sequence>
<evidence type="ECO:0000313" key="1">
    <source>
        <dbReference type="EMBL" id="BBO80411.1"/>
    </source>
</evidence>
<gene>
    <name evidence="1" type="ORF">DSCO28_09770</name>
</gene>
<dbReference type="InterPro" id="IPR029058">
    <property type="entry name" value="AB_hydrolase_fold"/>
</dbReference>
<proteinExistence type="predicted"/>
<evidence type="ECO:0000313" key="2">
    <source>
        <dbReference type="Proteomes" id="UP000425960"/>
    </source>
</evidence>
<dbReference type="Gene3D" id="3.40.50.1820">
    <property type="entry name" value="alpha/beta hydrolase"/>
    <property type="match status" value="1"/>
</dbReference>
<dbReference type="EMBL" id="AP021876">
    <property type="protein sequence ID" value="BBO80411.1"/>
    <property type="molecule type" value="Genomic_DNA"/>
</dbReference>
<reference evidence="1 2" key="1">
    <citation type="submission" date="2019-11" db="EMBL/GenBank/DDBJ databases">
        <title>Comparative genomics of hydrocarbon-degrading Desulfosarcina strains.</title>
        <authorList>
            <person name="Watanabe M."/>
            <person name="Kojima H."/>
            <person name="Fukui M."/>
        </authorList>
    </citation>
    <scope>NUCLEOTIDE SEQUENCE [LARGE SCALE GENOMIC DNA]</scope>
    <source>
        <strain evidence="1 2">28bB2T</strain>
    </source>
</reference>
<accession>A0A5K7ZHS4</accession>
<protein>
    <recommendedName>
        <fullName evidence="3">Metal transporter</fullName>
    </recommendedName>
</protein>
<evidence type="ECO:0008006" key="3">
    <source>
        <dbReference type="Google" id="ProtNLM"/>
    </source>
</evidence>
<dbReference type="RefSeq" id="WP_155321378.1">
    <property type="nucleotide sequence ID" value="NZ_AP021876.1"/>
</dbReference>
<dbReference type="Proteomes" id="UP000425960">
    <property type="component" value="Chromosome"/>
</dbReference>
<dbReference type="KEGG" id="dov:DSCO28_09770"/>
<dbReference type="AlphaFoldDB" id="A0A5K7ZHS4"/>
<dbReference type="SUPFAM" id="SSF53474">
    <property type="entry name" value="alpha/beta-Hydrolases"/>
    <property type="match status" value="1"/>
</dbReference>